<evidence type="ECO:0000256" key="5">
    <source>
        <dbReference type="ARBA" id="ARBA00022989"/>
    </source>
</evidence>
<evidence type="ECO:0000256" key="4">
    <source>
        <dbReference type="ARBA" id="ARBA00022723"/>
    </source>
</evidence>
<evidence type="ECO:0000256" key="1">
    <source>
        <dbReference type="ARBA" id="ARBA00004141"/>
    </source>
</evidence>
<reference evidence="13" key="1">
    <citation type="submission" date="2020-05" db="EMBL/GenBank/DDBJ databases">
        <authorList>
            <person name="Chiriac C."/>
            <person name="Salcher M."/>
            <person name="Ghai R."/>
            <person name="Kavagutti S V."/>
        </authorList>
    </citation>
    <scope>NUCLEOTIDE SEQUENCE</scope>
</reference>
<evidence type="ECO:0000256" key="3">
    <source>
        <dbReference type="ARBA" id="ARBA00022692"/>
    </source>
</evidence>
<dbReference type="PANTHER" id="PTHR35457:SF1">
    <property type="entry name" value="HEME A SYNTHASE"/>
    <property type="match status" value="1"/>
</dbReference>
<dbReference type="AlphaFoldDB" id="A0A6J6AIN6"/>
<dbReference type="GO" id="GO:0046872">
    <property type="term" value="F:metal ion binding"/>
    <property type="evidence" value="ECO:0007669"/>
    <property type="project" value="UniProtKB-KW"/>
</dbReference>
<keyword evidence="4" id="KW-0479">Metal-binding</keyword>
<feature type="transmembrane region" description="Helical" evidence="12">
    <location>
        <begin position="64"/>
        <end position="87"/>
    </location>
</feature>
<evidence type="ECO:0000256" key="2">
    <source>
        <dbReference type="ARBA" id="ARBA00022475"/>
    </source>
</evidence>
<proteinExistence type="predicted"/>
<comment type="pathway">
    <text evidence="11">Porphyrin-containing compound metabolism.</text>
</comment>
<dbReference type="InterPro" id="IPR003780">
    <property type="entry name" value="COX15/CtaA_fam"/>
</dbReference>
<evidence type="ECO:0000256" key="8">
    <source>
        <dbReference type="ARBA" id="ARBA00023133"/>
    </source>
</evidence>
<dbReference type="GO" id="GO:0016020">
    <property type="term" value="C:membrane"/>
    <property type="evidence" value="ECO:0007669"/>
    <property type="project" value="UniProtKB-SubCell"/>
</dbReference>
<feature type="transmembrane region" description="Helical" evidence="12">
    <location>
        <begin position="233"/>
        <end position="255"/>
    </location>
</feature>
<dbReference type="InterPro" id="IPR050450">
    <property type="entry name" value="COX15/CtaA_HemeA_synthase"/>
</dbReference>
<evidence type="ECO:0000256" key="10">
    <source>
        <dbReference type="ARBA" id="ARBA00023157"/>
    </source>
</evidence>
<comment type="subcellular location">
    <subcellularLocation>
        <location evidence="1">Membrane</location>
        <topology evidence="1">Multi-pass membrane protein</topology>
    </subcellularLocation>
</comment>
<keyword evidence="8" id="KW-0350">Heme biosynthesis</keyword>
<evidence type="ECO:0000256" key="11">
    <source>
        <dbReference type="ARBA" id="ARBA00023444"/>
    </source>
</evidence>
<feature type="transmembrane region" description="Helical" evidence="12">
    <location>
        <begin position="167"/>
        <end position="194"/>
    </location>
</feature>
<keyword evidence="6" id="KW-0560">Oxidoreductase</keyword>
<name>A0A6J6AIN6_9ZZZZ</name>
<keyword evidence="5 12" id="KW-1133">Transmembrane helix</keyword>
<evidence type="ECO:0000256" key="12">
    <source>
        <dbReference type="SAM" id="Phobius"/>
    </source>
</evidence>
<gene>
    <name evidence="13" type="ORF">UFOPK4179_01366</name>
</gene>
<dbReference type="GO" id="GO:0006784">
    <property type="term" value="P:heme A biosynthetic process"/>
    <property type="evidence" value="ECO:0007669"/>
    <property type="project" value="InterPro"/>
</dbReference>
<dbReference type="Pfam" id="PF02628">
    <property type="entry name" value="COX15-CtaA"/>
    <property type="match status" value="1"/>
</dbReference>
<evidence type="ECO:0000313" key="13">
    <source>
        <dbReference type="EMBL" id="CAB4368562.1"/>
    </source>
</evidence>
<evidence type="ECO:0000256" key="6">
    <source>
        <dbReference type="ARBA" id="ARBA00023002"/>
    </source>
</evidence>
<evidence type="ECO:0000256" key="9">
    <source>
        <dbReference type="ARBA" id="ARBA00023136"/>
    </source>
</evidence>
<keyword evidence="3 12" id="KW-0812">Transmembrane</keyword>
<dbReference type="GO" id="GO:0016491">
    <property type="term" value="F:oxidoreductase activity"/>
    <property type="evidence" value="ECO:0007669"/>
    <property type="project" value="UniProtKB-KW"/>
</dbReference>
<protein>
    <submittedName>
        <fullName evidence="13">Unannotated protein</fullName>
    </submittedName>
</protein>
<keyword evidence="7" id="KW-0408">Iron</keyword>
<dbReference type="PANTHER" id="PTHR35457">
    <property type="entry name" value="HEME A SYNTHASE"/>
    <property type="match status" value="1"/>
</dbReference>
<feature type="transmembrane region" description="Helical" evidence="12">
    <location>
        <begin position="38"/>
        <end position="57"/>
    </location>
</feature>
<keyword evidence="10" id="KW-1015">Disulfide bond</keyword>
<feature type="transmembrane region" description="Helical" evidence="12">
    <location>
        <begin position="133"/>
        <end position="155"/>
    </location>
</feature>
<dbReference type="EMBL" id="CAETWZ010000191">
    <property type="protein sequence ID" value="CAB4368562.1"/>
    <property type="molecule type" value="Genomic_DNA"/>
</dbReference>
<sequence length="262" mass="27912">MVRLTGSGLGCADWPRCNDTKFVDVSTGHTLIEQANRLFTGVVSFSVIAAVLLAHVRKPKRKDLVLLAWGLVLGVIAQIIIGGIVVLTGLNPYANMGHFLVSLCLVGNAFVLFRRSGGMPKTYFRHARREIVVPIRLVGLFSILALITGTVVTATGPHAGDEKAIRLGFALASVARVHSITVIITIGLVVYLAFATKRYASDSSTIDAVQALLLASVFQGAIGYGQYFTGVPVALVAFHIVGATTFWFAVCNLVVTPSTDTD</sequence>
<keyword evidence="2" id="KW-1003">Cell membrane</keyword>
<evidence type="ECO:0000256" key="7">
    <source>
        <dbReference type="ARBA" id="ARBA00023004"/>
    </source>
</evidence>
<accession>A0A6J6AIN6</accession>
<feature type="transmembrane region" description="Helical" evidence="12">
    <location>
        <begin position="206"/>
        <end position="227"/>
    </location>
</feature>
<keyword evidence="9 12" id="KW-0472">Membrane</keyword>
<feature type="transmembrane region" description="Helical" evidence="12">
    <location>
        <begin position="93"/>
        <end position="113"/>
    </location>
</feature>
<organism evidence="13">
    <name type="scientific">freshwater metagenome</name>
    <dbReference type="NCBI Taxonomy" id="449393"/>
    <lineage>
        <taxon>unclassified sequences</taxon>
        <taxon>metagenomes</taxon>
        <taxon>ecological metagenomes</taxon>
    </lineage>
</organism>